<evidence type="ECO:0000259" key="5">
    <source>
        <dbReference type="PROSITE" id="PS50102"/>
    </source>
</evidence>
<name>A0A1V6PHZ2_PENDC</name>
<dbReference type="PROSITE" id="PS50102">
    <property type="entry name" value="RRM"/>
    <property type="match status" value="2"/>
</dbReference>
<protein>
    <recommendedName>
        <fullName evidence="5">RRM domain-containing protein</fullName>
    </recommendedName>
</protein>
<feature type="compositionally biased region" description="Polar residues" evidence="4">
    <location>
        <begin position="1"/>
        <end position="14"/>
    </location>
</feature>
<gene>
    <name evidence="6" type="ORF">PENDEC_c004G00196</name>
</gene>
<accession>A0A1V6PHZ2</accession>
<evidence type="ECO:0000256" key="2">
    <source>
        <dbReference type="ARBA" id="ARBA00022884"/>
    </source>
</evidence>
<dbReference type="SMART" id="SM00360">
    <property type="entry name" value="RRM"/>
    <property type="match status" value="2"/>
</dbReference>
<dbReference type="InterPro" id="IPR000504">
    <property type="entry name" value="RRM_dom"/>
</dbReference>
<evidence type="ECO:0000256" key="3">
    <source>
        <dbReference type="PROSITE-ProRule" id="PRU00176"/>
    </source>
</evidence>
<dbReference type="SUPFAM" id="SSF54928">
    <property type="entry name" value="RNA-binding domain, RBD"/>
    <property type="match status" value="2"/>
</dbReference>
<evidence type="ECO:0000256" key="1">
    <source>
        <dbReference type="ARBA" id="ARBA00022737"/>
    </source>
</evidence>
<dbReference type="Proteomes" id="UP000191522">
    <property type="component" value="Unassembled WGS sequence"/>
</dbReference>
<keyword evidence="2 3" id="KW-0694">RNA-binding</keyword>
<dbReference type="Pfam" id="PF00076">
    <property type="entry name" value="RRM_1"/>
    <property type="match status" value="2"/>
</dbReference>
<dbReference type="OrthoDB" id="271725at2759"/>
<dbReference type="EMBL" id="MDYL01000004">
    <property type="protein sequence ID" value="OQD76629.1"/>
    <property type="molecule type" value="Genomic_DNA"/>
</dbReference>
<feature type="region of interest" description="Disordered" evidence="4">
    <location>
        <begin position="458"/>
        <end position="490"/>
    </location>
</feature>
<feature type="region of interest" description="Disordered" evidence="4">
    <location>
        <begin position="541"/>
        <end position="570"/>
    </location>
</feature>
<reference evidence="7" key="1">
    <citation type="journal article" date="2017" name="Nat. Microbiol.">
        <title>Global analysis of biosynthetic gene clusters reveals vast potential of secondary metabolite production in Penicillium species.</title>
        <authorList>
            <person name="Nielsen J.C."/>
            <person name="Grijseels S."/>
            <person name="Prigent S."/>
            <person name="Ji B."/>
            <person name="Dainat J."/>
            <person name="Nielsen K.F."/>
            <person name="Frisvad J.C."/>
            <person name="Workman M."/>
            <person name="Nielsen J."/>
        </authorList>
    </citation>
    <scope>NUCLEOTIDE SEQUENCE [LARGE SCALE GENOMIC DNA]</scope>
    <source>
        <strain evidence="7">IBT 11843</strain>
    </source>
</reference>
<dbReference type="AlphaFoldDB" id="A0A1V6PHZ2"/>
<evidence type="ECO:0000313" key="7">
    <source>
        <dbReference type="Proteomes" id="UP000191522"/>
    </source>
</evidence>
<keyword evidence="1" id="KW-0677">Repeat</keyword>
<evidence type="ECO:0000256" key="4">
    <source>
        <dbReference type="SAM" id="MobiDB-lite"/>
    </source>
</evidence>
<feature type="domain" description="RRM" evidence="5">
    <location>
        <begin position="350"/>
        <end position="429"/>
    </location>
</feature>
<dbReference type="PANTHER" id="PTHR24012">
    <property type="entry name" value="RNA BINDING PROTEIN"/>
    <property type="match status" value="1"/>
</dbReference>
<proteinExistence type="predicted"/>
<sequence>MQHQVQNKNSLSTGPGSGQYDPRSPFVSVFSHNGTVSTDSSFVPRMYQNVGIPGHRPMFSNNAVPTTPMNNGLDWSAGNRTPYSSPYIVVPSQPAFNGMTQIPPFMPAPVSGQTDQMGQFPYSPSGVYPNVNSIVPPSACPPFPYGMNYDMQDGSHVRANGLTTVDGQRPENVGPMQQYPLSPVSAMGPSSLSGYAYGSVIPQFNTLSLPLQVMKTATGYMIQNLEILTQQEPAIPRAVPAMWTNPSELTLAKCLENREGITNVYIRGFLPETTDEMLHSYAARFGKIERCKAIVDLDSGLCKGFGFVQFFNFESCENCIRGFFYLGYQASFAQKSRNSRLKDLEDSLSTNIYCTNIPVGWTEADLRRHFEPYRVVSEKISRDEKTGMSKEVGFARFETREIAERVLKEFHNTTVQDSGVKLLLRFADTKAQKMLKQQSNERRAYRAGEYNYSVEVVQGSTPSPSAQHHQQNGTHLTPPDSASNYTSPVLNSNWTPASSISPTYALKKDASKDAAHGSLSSRSLNALEGIPVYRGRSFKTRRSMTDISGSSSKTVMPESPSGEPGLYTSISRKENVKAGSVSPMRSRVEFRVSTPRSCT</sequence>
<dbReference type="InterPro" id="IPR035979">
    <property type="entry name" value="RBD_domain_sf"/>
</dbReference>
<dbReference type="Gene3D" id="3.30.70.330">
    <property type="match status" value="2"/>
</dbReference>
<dbReference type="FunFam" id="3.30.70.330:FF:000323">
    <property type="entry name" value="RNA binding protein MSSP-2"/>
    <property type="match status" value="1"/>
</dbReference>
<dbReference type="STRING" id="69771.A0A1V6PHZ2"/>
<evidence type="ECO:0000313" key="6">
    <source>
        <dbReference type="EMBL" id="OQD76629.1"/>
    </source>
</evidence>
<dbReference type="GO" id="GO:0003723">
    <property type="term" value="F:RNA binding"/>
    <property type="evidence" value="ECO:0007669"/>
    <property type="project" value="UniProtKB-UniRule"/>
</dbReference>
<dbReference type="InterPro" id="IPR012677">
    <property type="entry name" value="Nucleotide-bd_a/b_plait_sf"/>
</dbReference>
<feature type="region of interest" description="Disordered" evidence="4">
    <location>
        <begin position="1"/>
        <end position="26"/>
    </location>
</feature>
<feature type="compositionally biased region" description="Polar residues" evidence="4">
    <location>
        <begin position="545"/>
        <end position="554"/>
    </location>
</feature>
<comment type="caution">
    <text evidence="6">The sequence shown here is derived from an EMBL/GenBank/DDBJ whole genome shotgun (WGS) entry which is preliminary data.</text>
</comment>
<organism evidence="6 7">
    <name type="scientific">Penicillium decumbens</name>
    <dbReference type="NCBI Taxonomy" id="69771"/>
    <lineage>
        <taxon>Eukaryota</taxon>
        <taxon>Fungi</taxon>
        <taxon>Dikarya</taxon>
        <taxon>Ascomycota</taxon>
        <taxon>Pezizomycotina</taxon>
        <taxon>Eurotiomycetes</taxon>
        <taxon>Eurotiomycetidae</taxon>
        <taxon>Eurotiales</taxon>
        <taxon>Aspergillaceae</taxon>
        <taxon>Penicillium</taxon>
    </lineage>
</organism>
<feature type="domain" description="RRM" evidence="5">
    <location>
        <begin position="262"/>
        <end position="346"/>
    </location>
</feature>
<dbReference type="OMA" id="KIERCKA"/>
<keyword evidence="7" id="KW-1185">Reference proteome</keyword>